<feature type="region of interest" description="Disordered" evidence="1">
    <location>
        <begin position="55"/>
        <end position="79"/>
    </location>
</feature>
<protein>
    <submittedName>
        <fullName evidence="2">Uncharacterized protein</fullName>
    </submittedName>
</protein>
<dbReference type="AlphaFoldDB" id="A0A3Q3X3E1"/>
<proteinExistence type="predicted"/>
<dbReference type="Proteomes" id="UP000261620">
    <property type="component" value="Unplaced"/>
</dbReference>
<reference evidence="2" key="1">
    <citation type="submission" date="2025-08" db="UniProtKB">
        <authorList>
            <consortium name="Ensembl"/>
        </authorList>
    </citation>
    <scope>IDENTIFICATION</scope>
</reference>
<feature type="compositionally biased region" description="Basic residues" evidence="1">
    <location>
        <begin position="67"/>
        <end position="79"/>
    </location>
</feature>
<accession>A0A3Q3X3E1</accession>
<evidence type="ECO:0000256" key="1">
    <source>
        <dbReference type="SAM" id="MobiDB-lite"/>
    </source>
</evidence>
<reference evidence="2" key="2">
    <citation type="submission" date="2025-09" db="UniProtKB">
        <authorList>
            <consortium name="Ensembl"/>
        </authorList>
    </citation>
    <scope>IDENTIFICATION</scope>
</reference>
<organism evidence="2 3">
    <name type="scientific">Mola mola</name>
    <name type="common">Ocean sunfish</name>
    <name type="synonym">Tetraodon mola</name>
    <dbReference type="NCBI Taxonomy" id="94237"/>
    <lineage>
        <taxon>Eukaryota</taxon>
        <taxon>Metazoa</taxon>
        <taxon>Chordata</taxon>
        <taxon>Craniata</taxon>
        <taxon>Vertebrata</taxon>
        <taxon>Euteleostomi</taxon>
        <taxon>Actinopterygii</taxon>
        <taxon>Neopterygii</taxon>
        <taxon>Teleostei</taxon>
        <taxon>Neoteleostei</taxon>
        <taxon>Acanthomorphata</taxon>
        <taxon>Eupercaria</taxon>
        <taxon>Tetraodontiformes</taxon>
        <taxon>Molidae</taxon>
        <taxon>Mola</taxon>
    </lineage>
</organism>
<evidence type="ECO:0000313" key="2">
    <source>
        <dbReference type="Ensembl" id="ENSMMOP00000019739.1"/>
    </source>
</evidence>
<keyword evidence="3" id="KW-1185">Reference proteome</keyword>
<sequence>PPRTTTSLYNINIVLAPLTRVGFLPVRCSKSKLTSERCRGLWILFRLLLSSRTRPVGARPTPALWPSRRKRKGMKRGTKGRCPELFVL</sequence>
<name>A0A3Q3X3E1_MOLML</name>
<dbReference type="Ensembl" id="ENSMMOT00000020070.1">
    <property type="protein sequence ID" value="ENSMMOP00000019739.1"/>
    <property type="gene ID" value="ENSMMOG00000014977.1"/>
</dbReference>
<evidence type="ECO:0000313" key="3">
    <source>
        <dbReference type="Proteomes" id="UP000261620"/>
    </source>
</evidence>